<dbReference type="Proteomes" id="UP000010467">
    <property type="component" value="Chromosome"/>
</dbReference>
<organism evidence="1 2">
    <name type="scientific">Deinococcus peraridilitoris (strain DSM 19664 / LMG 22246 / CIP 109416 / KR-200)</name>
    <dbReference type="NCBI Taxonomy" id="937777"/>
    <lineage>
        <taxon>Bacteria</taxon>
        <taxon>Thermotogati</taxon>
        <taxon>Deinococcota</taxon>
        <taxon>Deinococci</taxon>
        <taxon>Deinococcales</taxon>
        <taxon>Deinococcaceae</taxon>
        <taxon>Deinococcus</taxon>
    </lineage>
</organism>
<reference evidence="2" key="1">
    <citation type="submission" date="2012-03" db="EMBL/GenBank/DDBJ databases">
        <title>Complete sequence of chromosome of Deinococcus peraridilitoris DSM 19664.</title>
        <authorList>
            <person name="Lucas S."/>
            <person name="Copeland A."/>
            <person name="Lapidus A."/>
            <person name="Glavina del Rio T."/>
            <person name="Dalin E."/>
            <person name="Tice H."/>
            <person name="Bruce D."/>
            <person name="Goodwin L."/>
            <person name="Pitluck S."/>
            <person name="Peters L."/>
            <person name="Mikhailova N."/>
            <person name="Lu M."/>
            <person name="Kyrpides N."/>
            <person name="Mavromatis K."/>
            <person name="Ivanova N."/>
            <person name="Brettin T."/>
            <person name="Detter J.C."/>
            <person name="Han C."/>
            <person name="Larimer F."/>
            <person name="Land M."/>
            <person name="Hauser L."/>
            <person name="Markowitz V."/>
            <person name="Cheng J.-F."/>
            <person name="Hugenholtz P."/>
            <person name="Woyke T."/>
            <person name="Wu D."/>
            <person name="Pukall R."/>
            <person name="Steenblock K."/>
            <person name="Brambilla E."/>
            <person name="Klenk H.-P."/>
            <person name="Eisen J.A."/>
        </authorList>
    </citation>
    <scope>NUCLEOTIDE SEQUENCE [LARGE SCALE GENOMIC DNA]</scope>
    <source>
        <strain evidence="2">DSM 19664 / LMG 22246 / CIP 109416 / KR-200</strain>
    </source>
</reference>
<dbReference type="HOGENOM" id="CLU_2971920_0_0_0"/>
<accession>L0A2U8</accession>
<dbReference type="KEGG" id="dpd:Deipe_2744"/>
<gene>
    <name evidence="1" type="ordered locus">Deipe_2744</name>
</gene>
<evidence type="ECO:0008006" key="3">
    <source>
        <dbReference type="Google" id="ProtNLM"/>
    </source>
</evidence>
<dbReference type="AlphaFoldDB" id="L0A2U8"/>
<keyword evidence="2" id="KW-1185">Reference proteome</keyword>
<dbReference type="PATRIC" id="fig|937777.3.peg.2757"/>
<dbReference type="RefSeq" id="WP_015236510.1">
    <property type="nucleotide sequence ID" value="NC_019793.1"/>
</dbReference>
<proteinExistence type="predicted"/>
<sequence length="58" mass="6582">MAHSVPSDWHRAQTLLDDFTQTLHNGDFLRLSRLLTPDFAFEDTRSAAKPLARADLQS</sequence>
<name>L0A2U8_DEIPD</name>
<evidence type="ECO:0000313" key="2">
    <source>
        <dbReference type="Proteomes" id="UP000010467"/>
    </source>
</evidence>
<evidence type="ECO:0000313" key="1">
    <source>
        <dbReference type="EMBL" id="AFZ68208.1"/>
    </source>
</evidence>
<dbReference type="STRING" id="937777.Deipe_2744"/>
<protein>
    <recommendedName>
        <fullName evidence="3">DUF4440 domain-containing protein</fullName>
    </recommendedName>
</protein>
<dbReference type="EMBL" id="CP003382">
    <property type="protein sequence ID" value="AFZ68208.1"/>
    <property type="molecule type" value="Genomic_DNA"/>
</dbReference>